<dbReference type="EMBL" id="VORO01000015">
    <property type="protein sequence ID" value="TXD88265.1"/>
    <property type="molecule type" value="Genomic_DNA"/>
</dbReference>
<name>A0A5C6ZFB7_9FLAO</name>
<proteinExistence type="predicted"/>
<dbReference type="AlphaFoldDB" id="A0A5C6ZFB7"/>
<evidence type="ECO:0000313" key="1">
    <source>
        <dbReference type="EMBL" id="TXD88265.1"/>
    </source>
</evidence>
<sequence>MNSIVNVNVERTILFEIATSEPTTLIVLMLNRTNKVTILPLYSNSFRSTQNVLTVFNTGIC</sequence>
<evidence type="ECO:0000313" key="2">
    <source>
        <dbReference type="Proteomes" id="UP000321578"/>
    </source>
</evidence>
<comment type="caution">
    <text evidence="1">The sequence shown here is derived from an EMBL/GenBank/DDBJ whole genome shotgun (WGS) entry which is preliminary data.</text>
</comment>
<reference evidence="1 2" key="1">
    <citation type="submission" date="2019-08" db="EMBL/GenBank/DDBJ databases">
        <title>Genomes of Subsaximicrobium wynnwilliamsii strains.</title>
        <authorList>
            <person name="Bowman J.P."/>
        </authorList>
    </citation>
    <scope>NUCLEOTIDE SEQUENCE [LARGE SCALE GENOMIC DNA]</scope>
    <source>
        <strain evidence="1 2">2-80-2</strain>
    </source>
</reference>
<protein>
    <submittedName>
        <fullName evidence="1">Uncharacterized protein</fullName>
    </submittedName>
</protein>
<gene>
    <name evidence="1" type="ORF">ESY86_13225</name>
</gene>
<keyword evidence="2" id="KW-1185">Reference proteome</keyword>
<organism evidence="1 2">
    <name type="scientific">Subsaximicrobium wynnwilliamsii</name>
    <dbReference type="NCBI Taxonomy" id="291179"/>
    <lineage>
        <taxon>Bacteria</taxon>
        <taxon>Pseudomonadati</taxon>
        <taxon>Bacteroidota</taxon>
        <taxon>Flavobacteriia</taxon>
        <taxon>Flavobacteriales</taxon>
        <taxon>Flavobacteriaceae</taxon>
        <taxon>Subsaximicrobium</taxon>
    </lineage>
</organism>
<dbReference type="Proteomes" id="UP000321578">
    <property type="component" value="Unassembled WGS sequence"/>
</dbReference>
<accession>A0A5C6ZFB7</accession>
<dbReference type="RefSeq" id="WP_147087067.1">
    <property type="nucleotide sequence ID" value="NZ_VORM01000009.1"/>
</dbReference>